<dbReference type="Proteomes" id="UP000266313">
    <property type="component" value="Chromosome"/>
</dbReference>
<dbReference type="AlphaFoldDB" id="A0A250KW49"/>
<organism evidence="2 3">
    <name type="scientific">Methylocaldum marinum</name>
    <dbReference type="NCBI Taxonomy" id="1432792"/>
    <lineage>
        <taxon>Bacteria</taxon>
        <taxon>Pseudomonadati</taxon>
        <taxon>Pseudomonadota</taxon>
        <taxon>Gammaproteobacteria</taxon>
        <taxon>Methylococcales</taxon>
        <taxon>Methylococcaceae</taxon>
        <taxon>Methylocaldum</taxon>
    </lineage>
</organism>
<dbReference type="SUPFAM" id="SSF53850">
    <property type="entry name" value="Periplasmic binding protein-like II"/>
    <property type="match status" value="1"/>
</dbReference>
<gene>
    <name evidence="2" type="ORF">sS8_3913</name>
</gene>
<name>A0A250KW49_9GAMM</name>
<evidence type="ECO:0000259" key="1">
    <source>
        <dbReference type="Pfam" id="PF00497"/>
    </source>
</evidence>
<dbReference type="Pfam" id="PF00497">
    <property type="entry name" value="SBP_bac_3"/>
    <property type="match status" value="1"/>
</dbReference>
<accession>A0A250KW49</accession>
<evidence type="ECO:0000313" key="2">
    <source>
        <dbReference type="EMBL" id="BBA35845.1"/>
    </source>
</evidence>
<protein>
    <recommendedName>
        <fullName evidence="1">Solute-binding protein family 3/N-terminal domain-containing protein</fullName>
    </recommendedName>
</protein>
<feature type="domain" description="Solute-binding protein family 3/N-terminal" evidence="1">
    <location>
        <begin position="5"/>
        <end position="76"/>
    </location>
</feature>
<evidence type="ECO:0000313" key="3">
    <source>
        <dbReference type="Proteomes" id="UP000266313"/>
    </source>
</evidence>
<keyword evidence="3" id="KW-1185">Reference proteome</keyword>
<sequence>MVAVGLYENAPKVYTAENGRPAGLFVELLNEIARIEHWQLRYVPCRWSDCLDRLEQGQLDLLPDVAFSAERDQRFPQSAISVSTFTRYRWPAAGRRSTAARGSR</sequence>
<dbReference type="Gene3D" id="3.40.190.10">
    <property type="entry name" value="Periplasmic binding protein-like II"/>
    <property type="match status" value="1"/>
</dbReference>
<dbReference type="EMBL" id="AP017928">
    <property type="protein sequence ID" value="BBA35845.1"/>
    <property type="molecule type" value="Genomic_DNA"/>
</dbReference>
<dbReference type="InterPro" id="IPR001638">
    <property type="entry name" value="Solute-binding_3/MltF_N"/>
</dbReference>
<reference evidence="2 3" key="1">
    <citation type="submission" date="2016-12" db="EMBL/GenBank/DDBJ databases">
        <title>Genome sequencing of Methylocaldum marinum.</title>
        <authorList>
            <person name="Takeuchi M."/>
            <person name="Kamagata Y."/>
            <person name="Hiraoka S."/>
            <person name="Oshima K."/>
            <person name="Hattori M."/>
            <person name="Iwasaki W."/>
        </authorList>
    </citation>
    <scope>NUCLEOTIDE SEQUENCE [LARGE SCALE GENOMIC DNA]</scope>
    <source>
        <strain evidence="2 3">S8</strain>
    </source>
</reference>
<proteinExistence type="predicted"/>
<dbReference type="KEGG" id="mmai:sS8_3913"/>